<proteinExistence type="predicted"/>
<accession>A0A7E4VWA9</accession>
<feature type="chain" id="PRO_5028888134" evidence="1">
    <location>
        <begin position="20"/>
        <end position="79"/>
    </location>
</feature>
<reference evidence="3" key="2">
    <citation type="submission" date="2020-10" db="UniProtKB">
        <authorList>
            <consortium name="WormBaseParasite"/>
        </authorList>
    </citation>
    <scope>IDENTIFICATION</scope>
</reference>
<dbReference type="Proteomes" id="UP000492821">
    <property type="component" value="Unassembled WGS sequence"/>
</dbReference>
<sequence>MPLTYQKIVFFLLLGMTIGIWWEDKCPTRPTAEEFNNANASIQRSGRCIFYNTGSNKCEMATMLELMADIKRKYNLRTL</sequence>
<dbReference type="AlphaFoldDB" id="A0A7E4VWA9"/>
<protein>
    <submittedName>
        <fullName evidence="3">Secreted protein</fullName>
    </submittedName>
</protein>
<evidence type="ECO:0000256" key="1">
    <source>
        <dbReference type="SAM" id="SignalP"/>
    </source>
</evidence>
<keyword evidence="2" id="KW-1185">Reference proteome</keyword>
<name>A0A7E4VWA9_PANRE</name>
<evidence type="ECO:0000313" key="3">
    <source>
        <dbReference type="WBParaSite" id="Pan_g4076.t1"/>
    </source>
</evidence>
<feature type="signal peptide" evidence="1">
    <location>
        <begin position="1"/>
        <end position="19"/>
    </location>
</feature>
<reference evidence="2" key="1">
    <citation type="journal article" date="2013" name="Genetics">
        <title>The draft genome and transcriptome of Panagrellus redivivus are shaped by the harsh demands of a free-living lifestyle.</title>
        <authorList>
            <person name="Srinivasan J."/>
            <person name="Dillman A.R."/>
            <person name="Macchietto M.G."/>
            <person name="Heikkinen L."/>
            <person name="Lakso M."/>
            <person name="Fracchia K.M."/>
            <person name="Antoshechkin I."/>
            <person name="Mortazavi A."/>
            <person name="Wong G."/>
            <person name="Sternberg P.W."/>
        </authorList>
    </citation>
    <scope>NUCLEOTIDE SEQUENCE [LARGE SCALE GENOMIC DNA]</scope>
    <source>
        <strain evidence="2">MT8872</strain>
    </source>
</reference>
<evidence type="ECO:0000313" key="2">
    <source>
        <dbReference type="Proteomes" id="UP000492821"/>
    </source>
</evidence>
<organism evidence="2 3">
    <name type="scientific">Panagrellus redivivus</name>
    <name type="common">Microworm</name>
    <dbReference type="NCBI Taxonomy" id="6233"/>
    <lineage>
        <taxon>Eukaryota</taxon>
        <taxon>Metazoa</taxon>
        <taxon>Ecdysozoa</taxon>
        <taxon>Nematoda</taxon>
        <taxon>Chromadorea</taxon>
        <taxon>Rhabditida</taxon>
        <taxon>Tylenchina</taxon>
        <taxon>Panagrolaimomorpha</taxon>
        <taxon>Panagrolaimoidea</taxon>
        <taxon>Panagrolaimidae</taxon>
        <taxon>Panagrellus</taxon>
    </lineage>
</organism>
<dbReference type="WBParaSite" id="Pan_g4076.t1">
    <property type="protein sequence ID" value="Pan_g4076.t1"/>
    <property type="gene ID" value="Pan_g4076"/>
</dbReference>
<keyword evidence="1" id="KW-0732">Signal</keyword>